<reference evidence="9" key="1">
    <citation type="submission" date="2019-06" db="EMBL/GenBank/DDBJ databases">
        <title>Gordonia isolated from sludge of a wastewater treatment plant.</title>
        <authorList>
            <person name="Tamura T."/>
            <person name="Aoyama K."/>
            <person name="Kang Y."/>
            <person name="Saito S."/>
            <person name="Akiyama N."/>
            <person name="Yazawa K."/>
            <person name="Gonoi T."/>
            <person name="Mikami Y."/>
        </authorList>
    </citation>
    <scope>NUCLEOTIDE SEQUENCE [LARGE SCALE GENOMIC DNA]</scope>
    <source>
        <strain evidence="9">NBRC 107697</strain>
    </source>
</reference>
<gene>
    <name evidence="8" type="ORF">nbrc107697_09210</name>
</gene>
<evidence type="ECO:0000256" key="1">
    <source>
        <dbReference type="ARBA" id="ARBA00004196"/>
    </source>
</evidence>
<evidence type="ECO:0000256" key="3">
    <source>
        <dbReference type="ARBA" id="ARBA00022729"/>
    </source>
</evidence>
<keyword evidence="3 6" id="KW-0732">Signal</keyword>
<dbReference type="Pfam" id="PF04234">
    <property type="entry name" value="CopC"/>
    <property type="match status" value="1"/>
</dbReference>
<dbReference type="GO" id="GO:0042597">
    <property type="term" value="C:periplasmic space"/>
    <property type="evidence" value="ECO:0007669"/>
    <property type="project" value="InterPro"/>
</dbReference>
<dbReference type="InterPro" id="IPR014756">
    <property type="entry name" value="Ig_E-set"/>
</dbReference>
<name>A0A7I9UVA6_9ACTN</name>
<dbReference type="InterPro" id="IPR032694">
    <property type="entry name" value="CopC/D"/>
</dbReference>
<dbReference type="SUPFAM" id="SSF81296">
    <property type="entry name" value="E set domains"/>
    <property type="match status" value="1"/>
</dbReference>
<accession>A0A7I9UVA6</accession>
<organism evidence="8 9">
    <name type="scientific">Gordonia crocea</name>
    <dbReference type="NCBI Taxonomy" id="589162"/>
    <lineage>
        <taxon>Bacteria</taxon>
        <taxon>Bacillati</taxon>
        <taxon>Actinomycetota</taxon>
        <taxon>Actinomycetes</taxon>
        <taxon>Mycobacteriales</taxon>
        <taxon>Gordoniaceae</taxon>
        <taxon>Gordonia</taxon>
    </lineage>
</organism>
<proteinExistence type="predicted"/>
<comment type="caution">
    <text evidence="8">The sequence shown here is derived from an EMBL/GenBank/DDBJ whole genome shotgun (WGS) entry which is preliminary data.</text>
</comment>
<keyword evidence="5" id="KW-1133">Transmembrane helix</keyword>
<feature type="signal peptide" evidence="6">
    <location>
        <begin position="1"/>
        <end position="29"/>
    </location>
</feature>
<dbReference type="AlphaFoldDB" id="A0A7I9UVA6"/>
<evidence type="ECO:0000313" key="8">
    <source>
        <dbReference type="EMBL" id="GED96882.1"/>
    </source>
</evidence>
<comment type="subcellular location">
    <subcellularLocation>
        <location evidence="1">Cell envelope</location>
    </subcellularLocation>
</comment>
<evidence type="ECO:0000256" key="4">
    <source>
        <dbReference type="ARBA" id="ARBA00023008"/>
    </source>
</evidence>
<feature type="chain" id="PRO_5029454765" evidence="6">
    <location>
        <begin position="30"/>
        <end position="180"/>
    </location>
</feature>
<dbReference type="Gene3D" id="2.60.40.1220">
    <property type="match status" value="1"/>
</dbReference>
<evidence type="ECO:0000256" key="6">
    <source>
        <dbReference type="SAM" id="SignalP"/>
    </source>
</evidence>
<dbReference type="PANTHER" id="PTHR34820">
    <property type="entry name" value="INNER MEMBRANE PROTEIN YEBZ"/>
    <property type="match status" value="1"/>
</dbReference>
<feature type="transmembrane region" description="Helical" evidence="5">
    <location>
        <begin position="147"/>
        <end position="169"/>
    </location>
</feature>
<dbReference type="EMBL" id="BJOU01000001">
    <property type="protein sequence ID" value="GED96882.1"/>
    <property type="molecule type" value="Genomic_DNA"/>
</dbReference>
<dbReference type="GO" id="GO:0006825">
    <property type="term" value="P:copper ion transport"/>
    <property type="evidence" value="ECO:0007669"/>
    <property type="project" value="InterPro"/>
</dbReference>
<dbReference type="OrthoDB" id="5242236at2"/>
<evidence type="ECO:0000313" key="9">
    <source>
        <dbReference type="Proteomes" id="UP000444980"/>
    </source>
</evidence>
<dbReference type="GO" id="GO:0005886">
    <property type="term" value="C:plasma membrane"/>
    <property type="evidence" value="ECO:0007669"/>
    <property type="project" value="TreeGrafter"/>
</dbReference>
<dbReference type="Proteomes" id="UP000444980">
    <property type="component" value="Unassembled WGS sequence"/>
</dbReference>
<evidence type="ECO:0000256" key="2">
    <source>
        <dbReference type="ARBA" id="ARBA00022723"/>
    </source>
</evidence>
<keyword evidence="9" id="KW-1185">Reference proteome</keyword>
<evidence type="ECO:0000256" key="5">
    <source>
        <dbReference type="SAM" id="Phobius"/>
    </source>
</evidence>
<keyword evidence="2" id="KW-0479">Metal-binding</keyword>
<sequence length="180" mass="18465">MRNRLSPNRIAAALAVVVALAAPVLGAGAASAHSRVVSSVPADGAAVAVAPKTVEITFNEPLQGEYATASVVGPDQHFWHSGEPTVTGRVLRVPLRPLGPVGVYKVNFRVTSADGHPVTAQRTFRLTVAGTGTPGETVGESSGGSPVWPFLLIAVVILFAAGGVVAWFTRGGSGGKTRRH</sequence>
<feature type="domain" description="CopC" evidence="7">
    <location>
        <begin position="33"/>
        <end position="125"/>
    </location>
</feature>
<evidence type="ECO:0000259" key="7">
    <source>
        <dbReference type="Pfam" id="PF04234"/>
    </source>
</evidence>
<keyword evidence="5" id="KW-0812">Transmembrane</keyword>
<dbReference type="GO" id="GO:0046688">
    <property type="term" value="P:response to copper ion"/>
    <property type="evidence" value="ECO:0007669"/>
    <property type="project" value="InterPro"/>
</dbReference>
<keyword evidence="5" id="KW-0472">Membrane</keyword>
<dbReference type="InterPro" id="IPR007348">
    <property type="entry name" value="CopC_dom"/>
</dbReference>
<dbReference type="GO" id="GO:0005507">
    <property type="term" value="F:copper ion binding"/>
    <property type="evidence" value="ECO:0007669"/>
    <property type="project" value="InterPro"/>
</dbReference>
<dbReference type="PANTHER" id="PTHR34820:SF4">
    <property type="entry name" value="INNER MEMBRANE PROTEIN YEBZ"/>
    <property type="match status" value="1"/>
</dbReference>
<protein>
    <submittedName>
        <fullName evidence="8">Copper resistance protein C</fullName>
    </submittedName>
</protein>
<dbReference type="InterPro" id="IPR014755">
    <property type="entry name" value="Cu-Rt/internalin_Ig-like"/>
</dbReference>
<dbReference type="GO" id="GO:0030313">
    <property type="term" value="C:cell envelope"/>
    <property type="evidence" value="ECO:0007669"/>
    <property type="project" value="UniProtKB-SubCell"/>
</dbReference>
<keyword evidence="4" id="KW-0186">Copper</keyword>
<dbReference type="RefSeq" id="WP_161926295.1">
    <property type="nucleotide sequence ID" value="NZ_BJOU01000001.1"/>
</dbReference>